<proteinExistence type="predicted"/>
<comment type="caution">
    <text evidence="5">The sequence shown here is derived from an EMBL/GenBank/DDBJ whole genome shotgun (WGS) entry which is preliminary data.</text>
</comment>
<gene>
    <name evidence="5" type="ORF">GCM10009788_54580</name>
</gene>
<keyword evidence="6" id="KW-1185">Reference proteome</keyword>
<dbReference type="Pfam" id="PF01494">
    <property type="entry name" value="FAD_binding_3"/>
    <property type="match status" value="1"/>
</dbReference>
<evidence type="ECO:0000313" key="5">
    <source>
        <dbReference type="EMBL" id="GAA1545266.1"/>
    </source>
</evidence>
<dbReference type="PANTHER" id="PTHR43004:SF19">
    <property type="entry name" value="BINDING MONOOXYGENASE, PUTATIVE (JCVI)-RELATED"/>
    <property type="match status" value="1"/>
</dbReference>
<evidence type="ECO:0000256" key="2">
    <source>
        <dbReference type="ARBA" id="ARBA00022630"/>
    </source>
</evidence>
<comment type="cofactor">
    <cofactor evidence="1">
        <name>FAD</name>
        <dbReference type="ChEBI" id="CHEBI:57692"/>
    </cofactor>
</comment>
<evidence type="ECO:0000256" key="3">
    <source>
        <dbReference type="ARBA" id="ARBA00022827"/>
    </source>
</evidence>
<dbReference type="RefSeq" id="WP_141005579.1">
    <property type="nucleotide sequence ID" value="NZ_BAAAOR010000041.1"/>
</dbReference>
<reference evidence="5 6" key="1">
    <citation type="journal article" date="2019" name="Int. J. Syst. Evol. Microbiol.">
        <title>The Global Catalogue of Microorganisms (GCM) 10K type strain sequencing project: providing services to taxonomists for standard genome sequencing and annotation.</title>
        <authorList>
            <consortium name="The Broad Institute Genomics Platform"/>
            <consortium name="The Broad Institute Genome Sequencing Center for Infectious Disease"/>
            <person name="Wu L."/>
            <person name="Ma J."/>
        </authorList>
    </citation>
    <scope>NUCLEOTIDE SEQUENCE [LARGE SCALE GENOMIC DNA]</scope>
    <source>
        <strain evidence="5 6">JCM 14942</strain>
    </source>
</reference>
<dbReference type="InterPro" id="IPR002938">
    <property type="entry name" value="FAD-bd"/>
</dbReference>
<dbReference type="InterPro" id="IPR036188">
    <property type="entry name" value="FAD/NAD-bd_sf"/>
</dbReference>
<keyword evidence="3" id="KW-0274">FAD</keyword>
<accession>A0ABN2BRH8</accession>
<organism evidence="5 6">
    <name type="scientific">Nocardioides humi</name>
    <dbReference type="NCBI Taxonomy" id="449461"/>
    <lineage>
        <taxon>Bacteria</taxon>
        <taxon>Bacillati</taxon>
        <taxon>Actinomycetota</taxon>
        <taxon>Actinomycetes</taxon>
        <taxon>Propionibacteriales</taxon>
        <taxon>Nocardioidaceae</taxon>
        <taxon>Nocardioides</taxon>
    </lineage>
</organism>
<dbReference type="NCBIfam" id="NF004780">
    <property type="entry name" value="PRK06126.1"/>
    <property type="match status" value="1"/>
</dbReference>
<dbReference type="Gene3D" id="3.40.30.120">
    <property type="match status" value="1"/>
</dbReference>
<keyword evidence="2" id="KW-0285">Flavoprotein</keyword>
<evidence type="ECO:0000313" key="6">
    <source>
        <dbReference type="Proteomes" id="UP001500842"/>
    </source>
</evidence>
<dbReference type="EMBL" id="BAAAOR010000041">
    <property type="protein sequence ID" value="GAA1545266.1"/>
    <property type="molecule type" value="Genomic_DNA"/>
</dbReference>
<feature type="domain" description="FAD-binding" evidence="4">
    <location>
        <begin position="6"/>
        <end position="356"/>
    </location>
</feature>
<dbReference type="InterPro" id="IPR050641">
    <property type="entry name" value="RIFMO-like"/>
</dbReference>
<dbReference type="PRINTS" id="PR00420">
    <property type="entry name" value="RNGMNOXGNASE"/>
</dbReference>
<sequence>MDLNSFDVLVVGAGPTGFTLAIDLGQRGVRTLLVERDPSTKQFPKMDRSNARTMEIFRRLGIADRVREQGYPPEASMDVLVVTRLSDPPLATLTYPTVAQHRRMIAAATDSSEPLEPYQLVSQNDLEPLLLDVAKNTPNVVVRFGAELVSFEQTEEQVTATLRGTDGGEETVAVSYLVGCDGGQSTVRKTLGIPLEGHGSIAQLKQIAIESDALYDRIPIGKARHYYFADPQGSAIVVQGSRRHFTLNSVLPDDADVEQEVRDRIGFDVPFEVTNVTPWKFHLLLAERYRDGRVFIAGDAAHLVIPTGGLGMNTGVGDAIDLSWKLAGTVRGWGGPGLLDGYEAERRRVGRRNVNAAGWAADGMSRWRVFTTDDTYAESPEGEAVRDIVGAAAAIHQRRVHEMIGVELDYSYAGSGLIASTSPEDAEWATTVYSGRCRPGVRLPHLWLADGRSSLDAVGPDFTVLVLRTDAETGTLSAALTEAGAPFEVVTLDDEHAARTYGCSVLLIRPDLHVVWCGDVAPDAAAATDLVARAVGRTGGVPEGAGGR</sequence>
<evidence type="ECO:0000256" key="1">
    <source>
        <dbReference type="ARBA" id="ARBA00001974"/>
    </source>
</evidence>
<dbReference type="Gene3D" id="3.30.9.10">
    <property type="entry name" value="D-Amino Acid Oxidase, subunit A, domain 2"/>
    <property type="match status" value="1"/>
</dbReference>
<dbReference type="Proteomes" id="UP001500842">
    <property type="component" value="Unassembled WGS sequence"/>
</dbReference>
<dbReference type="PANTHER" id="PTHR43004">
    <property type="entry name" value="TRK SYSTEM POTASSIUM UPTAKE PROTEIN"/>
    <property type="match status" value="1"/>
</dbReference>
<dbReference type="Pfam" id="PF21274">
    <property type="entry name" value="Rng_hyd_C"/>
    <property type="match status" value="1"/>
</dbReference>
<dbReference type="Gene3D" id="3.50.50.60">
    <property type="entry name" value="FAD/NAD(P)-binding domain"/>
    <property type="match status" value="1"/>
</dbReference>
<evidence type="ECO:0000259" key="4">
    <source>
        <dbReference type="Pfam" id="PF01494"/>
    </source>
</evidence>
<protein>
    <submittedName>
        <fullName evidence="5">FAD-dependent oxidoreductase</fullName>
    </submittedName>
</protein>
<name>A0ABN2BRH8_9ACTN</name>
<dbReference type="SUPFAM" id="SSF51905">
    <property type="entry name" value="FAD/NAD(P)-binding domain"/>
    <property type="match status" value="1"/>
</dbReference>